<reference evidence="1 2" key="1">
    <citation type="submission" date="2017-01" db="EMBL/GenBank/DDBJ databases">
        <authorList>
            <person name="Mah S.A."/>
            <person name="Swanson W.J."/>
            <person name="Moy G.W."/>
            <person name="Vacquier V.D."/>
        </authorList>
    </citation>
    <scope>NUCLEOTIDE SEQUENCE [LARGE SCALE GENOMIC DNA]</scope>
    <source>
        <strain evidence="1 2">DCY110</strain>
    </source>
</reference>
<dbReference type="PRINTS" id="PR00081">
    <property type="entry name" value="GDHRDH"/>
</dbReference>
<evidence type="ECO:0000313" key="1">
    <source>
        <dbReference type="EMBL" id="APW39735.1"/>
    </source>
</evidence>
<dbReference type="InterPro" id="IPR036291">
    <property type="entry name" value="NAD(P)-bd_dom_sf"/>
</dbReference>
<dbReference type="SUPFAM" id="SSF51735">
    <property type="entry name" value="NAD(P)-binding Rossmann-fold domains"/>
    <property type="match status" value="1"/>
</dbReference>
<dbReference type="CDD" id="cd05325">
    <property type="entry name" value="carb_red_sniffer_like_SDR_c"/>
    <property type="match status" value="1"/>
</dbReference>
<dbReference type="PANTHER" id="PTHR45458:SF1">
    <property type="entry name" value="SHORT CHAIN DEHYDROGENASE"/>
    <property type="match status" value="1"/>
</dbReference>
<accession>A0A1P8K167</accession>
<dbReference type="PANTHER" id="PTHR45458">
    <property type="entry name" value="SHORT-CHAIN DEHYDROGENASE/REDUCTASE SDR"/>
    <property type="match status" value="1"/>
</dbReference>
<proteinExistence type="predicted"/>
<dbReference type="AlphaFoldDB" id="A0A1P8K167"/>
<evidence type="ECO:0000313" key="2">
    <source>
        <dbReference type="Proteomes" id="UP000186609"/>
    </source>
</evidence>
<name>A0A1P8K167_9BURK</name>
<dbReference type="Proteomes" id="UP000186609">
    <property type="component" value="Chromosome"/>
</dbReference>
<dbReference type="Gene3D" id="3.40.50.720">
    <property type="entry name" value="NAD(P)-binding Rossmann-like Domain"/>
    <property type="match status" value="1"/>
</dbReference>
<keyword evidence="2" id="KW-1185">Reference proteome</keyword>
<dbReference type="OrthoDB" id="5786478at2"/>
<dbReference type="EMBL" id="CP019236">
    <property type="protein sequence ID" value="APW39735.1"/>
    <property type="molecule type" value="Genomic_DNA"/>
</dbReference>
<dbReference type="Pfam" id="PF00106">
    <property type="entry name" value="adh_short"/>
    <property type="match status" value="1"/>
</dbReference>
<dbReference type="GO" id="GO:0016616">
    <property type="term" value="F:oxidoreductase activity, acting on the CH-OH group of donors, NAD or NADP as acceptor"/>
    <property type="evidence" value="ECO:0007669"/>
    <property type="project" value="TreeGrafter"/>
</dbReference>
<dbReference type="NCBIfam" id="NF005403">
    <property type="entry name" value="PRK06953.1"/>
    <property type="match status" value="1"/>
</dbReference>
<gene>
    <name evidence="1" type="ORF">RD110_23120</name>
</gene>
<dbReference type="STRING" id="1842727.RD110_23120"/>
<organism evidence="1 2">
    <name type="scientific">Rhodoferax koreensis</name>
    <dbReference type="NCBI Taxonomy" id="1842727"/>
    <lineage>
        <taxon>Bacteria</taxon>
        <taxon>Pseudomonadati</taxon>
        <taxon>Pseudomonadota</taxon>
        <taxon>Betaproteobacteria</taxon>
        <taxon>Burkholderiales</taxon>
        <taxon>Comamonadaceae</taxon>
        <taxon>Rhodoferax</taxon>
    </lineage>
</organism>
<dbReference type="KEGG" id="rhy:RD110_23120"/>
<sequence length="222" mass="23290">MANILILGASRGIGLEFVRQYLDAGDRVIATARGADGLARLKALGAEALRLDVAEPTSVSGLAWQLDGEKIHTAVYVAGLFSEGDATAPPTREDFDRVMHTNVLGAMQALPQVAPLVEEAAGVFAFITSGMGQIAGVAASNAWTYRVSKAALNMAVASAQQDYPRATLIALCPGWVQTDMGGPGAPLTVAASVSAMRRTLAAATPGERGRFLHHDGRRYEGW</sequence>
<protein>
    <submittedName>
        <fullName evidence="1">Short chain dehydrogenase</fullName>
    </submittedName>
</protein>
<dbReference type="RefSeq" id="WP_076202311.1">
    <property type="nucleotide sequence ID" value="NZ_CP019236.1"/>
</dbReference>
<dbReference type="InterPro" id="IPR002347">
    <property type="entry name" value="SDR_fam"/>
</dbReference>
<dbReference type="InterPro" id="IPR052184">
    <property type="entry name" value="SDR_enzymes"/>
</dbReference>